<dbReference type="AlphaFoldDB" id="A0AAN7W412"/>
<protein>
    <submittedName>
        <fullName evidence="2">Uncharacterized protein</fullName>
    </submittedName>
</protein>
<evidence type="ECO:0000256" key="1">
    <source>
        <dbReference type="SAM" id="Phobius"/>
    </source>
</evidence>
<sequence length="175" mass="19097">MSFNGVRLFRYALLFEMGANMGGIIPCLFAPELALSFLVKGPSQITPAATSMMQWFGTLFLTGFTLPLALCYPNPVPSQGGNSEVVAWRRLTCKSLDVLDTKRLLTNFTDILFAAGEAGLGTMMLIQWMQGNSGMNDTSLLVGAMAMGAFLGMRAFFLYVRPSWMEGQANARKAQ</sequence>
<comment type="caution">
    <text evidence="2">The sequence shown here is derived from an EMBL/GenBank/DDBJ whole genome shotgun (WGS) entry which is preliminary data.</text>
</comment>
<accession>A0AAN7W412</accession>
<gene>
    <name evidence="2" type="ORF">LTR97_007872</name>
</gene>
<keyword evidence="1" id="KW-1133">Transmembrane helix</keyword>
<dbReference type="EMBL" id="JAVRQU010000012">
    <property type="protein sequence ID" value="KAK5696569.1"/>
    <property type="molecule type" value="Genomic_DNA"/>
</dbReference>
<proteinExistence type="predicted"/>
<feature type="transmembrane region" description="Helical" evidence="1">
    <location>
        <begin position="51"/>
        <end position="72"/>
    </location>
</feature>
<feature type="transmembrane region" description="Helical" evidence="1">
    <location>
        <begin position="111"/>
        <end position="129"/>
    </location>
</feature>
<name>A0AAN7W412_9PEZI</name>
<feature type="transmembrane region" description="Helical" evidence="1">
    <location>
        <begin position="141"/>
        <end position="160"/>
    </location>
</feature>
<evidence type="ECO:0000313" key="2">
    <source>
        <dbReference type="EMBL" id="KAK5696569.1"/>
    </source>
</evidence>
<organism evidence="2 3">
    <name type="scientific">Elasticomyces elasticus</name>
    <dbReference type="NCBI Taxonomy" id="574655"/>
    <lineage>
        <taxon>Eukaryota</taxon>
        <taxon>Fungi</taxon>
        <taxon>Dikarya</taxon>
        <taxon>Ascomycota</taxon>
        <taxon>Pezizomycotina</taxon>
        <taxon>Dothideomycetes</taxon>
        <taxon>Dothideomycetidae</taxon>
        <taxon>Mycosphaerellales</taxon>
        <taxon>Teratosphaeriaceae</taxon>
        <taxon>Elasticomyces</taxon>
    </lineage>
</organism>
<keyword evidence="1" id="KW-0812">Transmembrane</keyword>
<reference evidence="2" key="1">
    <citation type="submission" date="2023-08" db="EMBL/GenBank/DDBJ databases">
        <title>Black Yeasts Isolated from many extreme environments.</title>
        <authorList>
            <person name="Coleine C."/>
            <person name="Stajich J.E."/>
            <person name="Selbmann L."/>
        </authorList>
    </citation>
    <scope>NUCLEOTIDE SEQUENCE</scope>
    <source>
        <strain evidence="2">CCFEE 5810</strain>
    </source>
</reference>
<dbReference type="Proteomes" id="UP001310594">
    <property type="component" value="Unassembled WGS sequence"/>
</dbReference>
<feature type="transmembrane region" description="Helical" evidence="1">
    <location>
        <begin position="12"/>
        <end position="31"/>
    </location>
</feature>
<keyword evidence="1" id="KW-0472">Membrane</keyword>
<evidence type="ECO:0000313" key="3">
    <source>
        <dbReference type="Proteomes" id="UP001310594"/>
    </source>
</evidence>